<reference evidence="3 4" key="1">
    <citation type="submission" date="2019-07" db="EMBL/GenBank/DDBJ databases">
        <title>Whole genome shotgun sequence of Reyranella soli NBRC 108950.</title>
        <authorList>
            <person name="Hosoyama A."/>
            <person name="Uohara A."/>
            <person name="Ohji S."/>
            <person name="Ichikawa N."/>
        </authorList>
    </citation>
    <scope>NUCLEOTIDE SEQUENCE [LARGE SCALE GENOMIC DNA]</scope>
    <source>
        <strain evidence="3 4">NBRC 108950</strain>
    </source>
</reference>
<comment type="caution">
    <text evidence="3">The sequence shown here is derived from an EMBL/GenBank/DDBJ whole genome shotgun (WGS) entry which is preliminary data.</text>
</comment>
<evidence type="ECO:0000259" key="2">
    <source>
        <dbReference type="Pfam" id="PF13193"/>
    </source>
</evidence>
<dbReference type="Gene3D" id="3.30.300.30">
    <property type="match status" value="1"/>
</dbReference>
<dbReference type="GO" id="GO:0016878">
    <property type="term" value="F:acid-thiol ligase activity"/>
    <property type="evidence" value="ECO:0007669"/>
    <property type="project" value="UniProtKB-ARBA"/>
</dbReference>
<organism evidence="3 4">
    <name type="scientific">Reyranella soli</name>
    <dbReference type="NCBI Taxonomy" id="1230389"/>
    <lineage>
        <taxon>Bacteria</taxon>
        <taxon>Pseudomonadati</taxon>
        <taxon>Pseudomonadota</taxon>
        <taxon>Alphaproteobacteria</taxon>
        <taxon>Hyphomicrobiales</taxon>
        <taxon>Reyranellaceae</taxon>
        <taxon>Reyranella</taxon>
    </lineage>
</organism>
<sequence length="618" mass="65730">MKVRSHADIVELEKVPAAERIRYTGVADLLAHAARENAGRVALRYLSGTGPDDAVRDVTFEELQRRVIQTANMLRAHGVGPQDTVTLLMPSVPQTFFALWGAEIAAVANPVNYFLEASQIAGIMKEAGAKALVAVDASIFPDIWPKVEAIRAVLPDLKVFRVGGSAAAAGIIDFDEACANQLGDRLVAPKPIDGSTVAALFHTGGTTGLPKLAKHTHGALALMAWTNTLVFDLGPGTVLLNPLPQFHVGGSLFGALSPIANGWTVVIPTPLGARNPNVVRDYWSIVERNRVTVGGAVPTTLAAIMNVPRDGHDLSSLKCFVTGGSTVPVELIRRIEREIGVPVIEGYGMTEVHCYSTMNPMHGERRTGSVGLRLPYTEVRIADVAPDGTIRGDCPTGEIGHVLMRGPQVTPGYLDPRHDKGAVLADGWLDSGDLGRLDADGYVWLTGRSKDLIIRGGHNIDPVIIEEALTRHPGVETAAAVGLPDAYAGELPMAFVQRRPGAEVTAEELRKFCRREVPERAAVPVQVVLVPVMPVTGVGKIYKPALRLQAAQLAFEAALAPLRGEGVTAGVMVRSDPTHGMLAAVSVTGFGGTSREAIVKRSAELLGGFQIRHVVAFV</sequence>
<dbReference type="InterPro" id="IPR050237">
    <property type="entry name" value="ATP-dep_AMP-bd_enzyme"/>
</dbReference>
<dbReference type="Pfam" id="PF00501">
    <property type="entry name" value="AMP-binding"/>
    <property type="match status" value="1"/>
</dbReference>
<dbReference type="Gene3D" id="3.40.50.12780">
    <property type="entry name" value="N-terminal domain of ligase-like"/>
    <property type="match status" value="1"/>
</dbReference>
<dbReference type="PANTHER" id="PTHR43767">
    <property type="entry name" value="LONG-CHAIN-FATTY-ACID--COA LIGASE"/>
    <property type="match status" value="1"/>
</dbReference>
<dbReference type="RefSeq" id="WP_147150215.1">
    <property type="nucleotide sequence ID" value="NZ_BKAJ01000055.1"/>
</dbReference>
<dbReference type="InterPro" id="IPR042099">
    <property type="entry name" value="ANL_N_sf"/>
</dbReference>
<evidence type="ECO:0000259" key="1">
    <source>
        <dbReference type="Pfam" id="PF00501"/>
    </source>
</evidence>
<dbReference type="PANTHER" id="PTHR43767:SF1">
    <property type="entry name" value="NONRIBOSOMAL PEPTIDE SYNTHASE PES1 (EUROFUNG)-RELATED"/>
    <property type="match status" value="1"/>
</dbReference>
<keyword evidence="4" id="KW-1185">Reference proteome</keyword>
<dbReference type="OrthoDB" id="9803968at2"/>
<feature type="domain" description="AMP-dependent synthetase/ligase" evidence="1">
    <location>
        <begin position="31"/>
        <end position="414"/>
    </location>
</feature>
<proteinExistence type="predicted"/>
<evidence type="ECO:0000313" key="4">
    <source>
        <dbReference type="Proteomes" id="UP000321058"/>
    </source>
</evidence>
<dbReference type="InterPro" id="IPR020845">
    <property type="entry name" value="AMP-binding_CS"/>
</dbReference>
<feature type="domain" description="AMP-binding enzyme C-terminal" evidence="2">
    <location>
        <begin position="465"/>
        <end position="540"/>
    </location>
</feature>
<evidence type="ECO:0000313" key="3">
    <source>
        <dbReference type="EMBL" id="GEP56142.1"/>
    </source>
</evidence>
<dbReference type="NCBIfam" id="NF005714">
    <property type="entry name" value="PRK07529.1"/>
    <property type="match status" value="1"/>
</dbReference>
<accession>A0A512NB19</accession>
<dbReference type="PROSITE" id="PS00455">
    <property type="entry name" value="AMP_BINDING"/>
    <property type="match status" value="1"/>
</dbReference>
<dbReference type="Pfam" id="PF13193">
    <property type="entry name" value="AMP-binding_C"/>
    <property type="match status" value="1"/>
</dbReference>
<dbReference type="SUPFAM" id="SSF56801">
    <property type="entry name" value="Acetyl-CoA synthetase-like"/>
    <property type="match status" value="1"/>
</dbReference>
<gene>
    <name evidence="3" type="ORF">RSO01_33080</name>
</gene>
<protein>
    <submittedName>
        <fullName evidence="3">Acyl-CoA synthetase</fullName>
    </submittedName>
</protein>
<dbReference type="InterPro" id="IPR025110">
    <property type="entry name" value="AMP-bd_C"/>
</dbReference>
<dbReference type="Proteomes" id="UP000321058">
    <property type="component" value="Unassembled WGS sequence"/>
</dbReference>
<dbReference type="AlphaFoldDB" id="A0A512NB19"/>
<dbReference type="InterPro" id="IPR000873">
    <property type="entry name" value="AMP-dep_synth/lig_dom"/>
</dbReference>
<name>A0A512NB19_9HYPH</name>
<dbReference type="EMBL" id="BKAJ01000055">
    <property type="protein sequence ID" value="GEP56142.1"/>
    <property type="molecule type" value="Genomic_DNA"/>
</dbReference>
<dbReference type="InterPro" id="IPR045851">
    <property type="entry name" value="AMP-bd_C_sf"/>
</dbReference>